<keyword evidence="4 7" id="KW-1133">Transmembrane helix</keyword>
<accession>S8ELY6</accession>
<evidence type="ECO:0000256" key="1">
    <source>
        <dbReference type="ARBA" id="ARBA00004127"/>
    </source>
</evidence>
<proteinExistence type="inferred from homology"/>
<feature type="domain" description="Transmembrane protein 135 N-terminal" evidence="8">
    <location>
        <begin position="244"/>
        <end position="366"/>
    </location>
</feature>
<feature type="transmembrane region" description="Helical" evidence="7">
    <location>
        <begin position="257"/>
        <end position="275"/>
    </location>
</feature>
<dbReference type="OrthoDB" id="4021778at2759"/>
<keyword evidence="10" id="KW-1185">Reference proteome</keyword>
<protein>
    <recommendedName>
        <fullName evidence="8">Transmembrane protein 135 N-terminal domain-containing protein</fullName>
    </recommendedName>
</protein>
<reference evidence="9 10" key="1">
    <citation type="journal article" date="2012" name="Science">
        <title>The Paleozoic origin of enzymatic lignin decomposition reconstructed from 31 fungal genomes.</title>
        <authorList>
            <person name="Floudas D."/>
            <person name="Binder M."/>
            <person name="Riley R."/>
            <person name="Barry K."/>
            <person name="Blanchette R.A."/>
            <person name="Henrissat B."/>
            <person name="Martinez A.T."/>
            <person name="Otillar R."/>
            <person name="Spatafora J.W."/>
            <person name="Yadav J.S."/>
            <person name="Aerts A."/>
            <person name="Benoit I."/>
            <person name="Boyd A."/>
            <person name="Carlson A."/>
            <person name="Copeland A."/>
            <person name="Coutinho P.M."/>
            <person name="de Vries R.P."/>
            <person name="Ferreira P."/>
            <person name="Findley K."/>
            <person name="Foster B."/>
            <person name="Gaskell J."/>
            <person name="Glotzer D."/>
            <person name="Gorecki P."/>
            <person name="Heitman J."/>
            <person name="Hesse C."/>
            <person name="Hori C."/>
            <person name="Igarashi K."/>
            <person name="Jurgens J.A."/>
            <person name="Kallen N."/>
            <person name="Kersten P."/>
            <person name="Kohler A."/>
            <person name="Kuees U."/>
            <person name="Kumar T.K.A."/>
            <person name="Kuo A."/>
            <person name="LaButti K."/>
            <person name="Larrondo L.F."/>
            <person name="Lindquist E."/>
            <person name="Ling A."/>
            <person name="Lombard V."/>
            <person name="Lucas S."/>
            <person name="Lundell T."/>
            <person name="Martin R."/>
            <person name="McLaughlin D.J."/>
            <person name="Morgenstern I."/>
            <person name="Morin E."/>
            <person name="Murat C."/>
            <person name="Nagy L.G."/>
            <person name="Nolan M."/>
            <person name="Ohm R.A."/>
            <person name="Patyshakuliyeva A."/>
            <person name="Rokas A."/>
            <person name="Ruiz-Duenas F.J."/>
            <person name="Sabat G."/>
            <person name="Salamov A."/>
            <person name="Samejima M."/>
            <person name="Schmutz J."/>
            <person name="Slot J.C."/>
            <person name="St John F."/>
            <person name="Stenlid J."/>
            <person name="Sun H."/>
            <person name="Sun S."/>
            <person name="Syed K."/>
            <person name="Tsang A."/>
            <person name="Wiebenga A."/>
            <person name="Young D."/>
            <person name="Pisabarro A."/>
            <person name="Eastwood D.C."/>
            <person name="Martin F."/>
            <person name="Cullen D."/>
            <person name="Grigoriev I.V."/>
            <person name="Hibbett D.S."/>
        </authorList>
    </citation>
    <scope>NUCLEOTIDE SEQUENCE</scope>
    <source>
        <strain evidence="10">FP-58527</strain>
    </source>
</reference>
<evidence type="ECO:0000256" key="6">
    <source>
        <dbReference type="SAM" id="MobiDB-lite"/>
    </source>
</evidence>
<evidence type="ECO:0000259" key="8">
    <source>
        <dbReference type="Pfam" id="PF15982"/>
    </source>
</evidence>
<keyword evidence="3 7" id="KW-0812">Transmembrane</keyword>
<organism evidence="9 10">
    <name type="scientific">Fomitopsis schrenkii</name>
    <name type="common">Brown rot fungus</name>
    <dbReference type="NCBI Taxonomy" id="2126942"/>
    <lineage>
        <taxon>Eukaryota</taxon>
        <taxon>Fungi</taxon>
        <taxon>Dikarya</taxon>
        <taxon>Basidiomycota</taxon>
        <taxon>Agaricomycotina</taxon>
        <taxon>Agaricomycetes</taxon>
        <taxon>Polyporales</taxon>
        <taxon>Fomitopsis</taxon>
    </lineage>
</organism>
<dbReference type="GO" id="GO:0012505">
    <property type="term" value="C:endomembrane system"/>
    <property type="evidence" value="ECO:0007669"/>
    <property type="project" value="UniProtKB-SubCell"/>
</dbReference>
<comment type="similarity">
    <text evidence="2">Belongs to the TMEM135 family.</text>
</comment>
<comment type="subcellular location">
    <subcellularLocation>
        <location evidence="1">Endomembrane system</location>
        <topology evidence="1">Multi-pass membrane protein</topology>
    </subcellularLocation>
</comment>
<name>S8ELY6_FOMSC</name>
<feature type="transmembrane region" description="Helical" evidence="7">
    <location>
        <begin position="36"/>
        <end position="57"/>
    </location>
</feature>
<dbReference type="PANTHER" id="PTHR12459:SF15">
    <property type="entry name" value="TRANSMEMBRANE PROTEIN 135"/>
    <property type="match status" value="1"/>
</dbReference>
<sequence>MSAEAPARNLKGKLRALPNAVGEYLHSIPDDDPLQIALRTYALSLALSLGPALVPFLTSPKARKDGMTRLGRILGRELRVTGFAFAMTAGVGGGCEVLEKNDSVYGKQVAEKRTRLLSMRLDAMVFWASSARIMWCFFYKPERLPRSYNKWIMTIANIDPRILAALRSLRAGTWSYRTHYSAHPELVSSLSKDLGYPAAWGDITRMPAYGGPNATATWKGLGVQGRDGIGGIPCELVHANASGGSCTKNVALRGSQAFASALAIYLPVHFLPILLTRPRYLLHPSKLLHTLLAVLRSASFLGAFVSSIWAAVCLTRTHLLARLLPAVSHDVWDGPFGGTFAGSLVCGGSIWLEQGRRRGEITLYVLPRAIRACLPERWVRSGAKGMRWAERLTFVLSLSTVLTAAVHRPHSLRGLSRWALAFIMKGPNAGFWKRRRRGESVPPTPIEKAPDANSPPNLKPYVL</sequence>
<dbReference type="InterPro" id="IPR031926">
    <property type="entry name" value="TMEM135_N"/>
</dbReference>
<gene>
    <name evidence="9" type="ORF">FOMPIDRAFT_1040121</name>
</gene>
<evidence type="ECO:0000256" key="2">
    <source>
        <dbReference type="ARBA" id="ARBA00008924"/>
    </source>
</evidence>
<dbReference type="eggNOG" id="KOG1398">
    <property type="taxonomic scope" value="Eukaryota"/>
</dbReference>
<feature type="transmembrane region" description="Helical" evidence="7">
    <location>
        <begin position="287"/>
        <end position="312"/>
    </location>
</feature>
<evidence type="ECO:0000256" key="3">
    <source>
        <dbReference type="ARBA" id="ARBA00022692"/>
    </source>
</evidence>
<dbReference type="PANTHER" id="PTHR12459">
    <property type="entry name" value="TRANSMEMBRANE PROTEIN 135-RELATED"/>
    <property type="match status" value="1"/>
</dbReference>
<dbReference type="InParanoid" id="S8ELY6"/>
<evidence type="ECO:0000313" key="10">
    <source>
        <dbReference type="Proteomes" id="UP000015241"/>
    </source>
</evidence>
<dbReference type="Pfam" id="PF15982">
    <property type="entry name" value="TMEM135_C_rich"/>
    <property type="match status" value="1"/>
</dbReference>
<dbReference type="EMBL" id="KE504127">
    <property type="protein sequence ID" value="EPT04339.1"/>
    <property type="molecule type" value="Genomic_DNA"/>
</dbReference>
<keyword evidence="5 7" id="KW-0472">Membrane</keyword>
<evidence type="ECO:0000256" key="4">
    <source>
        <dbReference type="ARBA" id="ARBA00022989"/>
    </source>
</evidence>
<dbReference type="AlphaFoldDB" id="S8ELY6"/>
<evidence type="ECO:0000256" key="5">
    <source>
        <dbReference type="ARBA" id="ARBA00023136"/>
    </source>
</evidence>
<dbReference type="HOGENOM" id="CLU_012946_2_1_1"/>
<dbReference type="Proteomes" id="UP000015241">
    <property type="component" value="Unassembled WGS sequence"/>
</dbReference>
<feature type="region of interest" description="Disordered" evidence="6">
    <location>
        <begin position="434"/>
        <end position="463"/>
    </location>
</feature>
<evidence type="ECO:0000256" key="7">
    <source>
        <dbReference type="SAM" id="Phobius"/>
    </source>
</evidence>
<evidence type="ECO:0000313" key="9">
    <source>
        <dbReference type="EMBL" id="EPT04339.1"/>
    </source>
</evidence>
<dbReference type="InterPro" id="IPR026749">
    <property type="entry name" value="Tmem135"/>
</dbReference>